<sequence>MQTPARKAIRYIGLGLLLTTLASCASLRDASPPWVPHVAPPDRIAGLTYADIDRLGALHGPCAYLADLHNQQLTLPEERYRQLVLPGCEAQISKAEEQEAARLRAEEERAIAELMEREWQRVEEAREQEWREAERRRQEAELLRAQLARAEELEQQRREALQQRISQAAIQQELASVPDMPIAHNLGQPLKTTLKTFLACIELAYPNQGYQITRSGRNLTIIANEARLPRGDLAIETRFIENPAYWRMTYLRVADIEARTDADRFVLSQNMTAESCPQEGGLF</sequence>
<dbReference type="Proteomes" id="UP001165524">
    <property type="component" value="Unassembled WGS sequence"/>
</dbReference>
<accession>A0ABT0E9M0</accession>
<keyword evidence="2" id="KW-0732">Signal</keyword>
<evidence type="ECO:0000256" key="1">
    <source>
        <dbReference type="SAM" id="Coils"/>
    </source>
</evidence>
<dbReference type="PROSITE" id="PS51257">
    <property type="entry name" value="PROKAR_LIPOPROTEIN"/>
    <property type="match status" value="1"/>
</dbReference>
<comment type="caution">
    <text evidence="3">The sequence shown here is derived from an EMBL/GenBank/DDBJ whole genome shotgun (WGS) entry which is preliminary data.</text>
</comment>
<keyword evidence="4" id="KW-1185">Reference proteome</keyword>
<evidence type="ECO:0000313" key="4">
    <source>
        <dbReference type="Proteomes" id="UP001165524"/>
    </source>
</evidence>
<proteinExistence type="predicted"/>
<feature type="coiled-coil region" evidence="1">
    <location>
        <begin position="88"/>
        <end position="164"/>
    </location>
</feature>
<feature type="signal peptide" evidence="2">
    <location>
        <begin position="1"/>
        <end position="25"/>
    </location>
</feature>
<evidence type="ECO:0000313" key="3">
    <source>
        <dbReference type="EMBL" id="MCK0538317.1"/>
    </source>
</evidence>
<dbReference type="RefSeq" id="WP_246952826.1">
    <property type="nucleotide sequence ID" value="NZ_JALKII010000007.1"/>
</dbReference>
<dbReference type="EMBL" id="JALKII010000007">
    <property type="protein sequence ID" value="MCK0538317.1"/>
    <property type="molecule type" value="Genomic_DNA"/>
</dbReference>
<keyword evidence="1" id="KW-0175">Coiled coil</keyword>
<reference evidence="3" key="1">
    <citation type="submission" date="2022-04" db="EMBL/GenBank/DDBJ databases">
        <title>Alcanivorax sp. CY1518 draft genome sequence.</title>
        <authorList>
            <person name="Zhao G."/>
            <person name="An M."/>
        </authorList>
    </citation>
    <scope>NUCLEOTIDE SEQUENCE</scope>
    <source>
        <strain evidence="3">CY1518</strain>
    </source>
</reference>
<evidence type="ECO:0000256" key="2">
    <source>
        <dbReference type="SAM" id="SignalP"/>
    </source>
</evidence>
<name>A0ABT0E9M0_9GAMM</name>
<feature type="chain" id="PRO_5046741199" description="Lipoprotein" evidence="2">
    <location>
        <begin position="26"/>
        <end position="283"/>
    </location>
</feature>
<protein>
    <recommendedName>
        <fullName evidence="5">Lipoprotein</fullName>
    </recommendedName>
</protein>
<organism evidence="3 4">
    <name type="scientific">Alcanivorax quisquiliarum</name>
    <dbReference type="NCBI Taxonomy" id="2933565"/>
    <lineage>
        <taxon>Bacteria</taxon>
        <taxon>Pseudomonadati</taxon>
        <taxon>Pseudomonadota</taxon>
        <taxon>Gammaproteobacteria</taxon>
        <taxon>Oceanospirillales</taxon>
        <taxon>Alcanivoracaceae</taxon>
        <taxon>Alcanivorax</taxon>
    </lineage>
</organism>
<gene>
    <name evidence="3" type="ORF">MU846_11405</name>
</gene>
<evidence type="ECO:0008006" key="5">
    <source>
        <dbReference type="Google" id="ProtNLM"/>
    </source>
</evidence>